<keyword evidence="3" id="KW-1185">Reference proteome</keyword>
<name>A0A4P6XCP7_9ASCO</name>
<dbReference type="AlphaFoldDB" id="A0A4P6XCP7"/>
<evidence type="ECO:0000313" key="3">
    <source>
        <dbReference type="Proteomes" id="UP000292447"/>
    </source>
</evidence>
<organism evidence="2 3">
    <name type="scientific">Metschnikowia aff. pulcherrima</name>
    <dbReference type="NCBI Taxonomy" id="2163413"/>
    <lineage>
        <taxon>Eukaryota</taxon>
        <taxon>Fungi</taxon>
        <taxon>Dikarya</taxon>
        <taxon>Ascomycota</taxon>
        <taxon>Saccharomycotina</taxon>
        <taxon>Pichiomycetes</taxon>
        <taxon>Metschnikowiaceae</taxon>
        <taxon>Metschnikowia</taxon>
    </lineage>
</organism>
<evidence type="ECO:0000313" key="2">
    <source>
        <dbReference type="EMBL" id="QBM85407.1"/>
    </source>
</evidence>
<dbReference type="EMBL" id="CP034456">
    <property type="protein sequence ID" value="QBM85407.1"/>
    <property type="molecule type" value="Genomic_DNA"/>
</dbReference>
<gene>
    <name evidence="2" type="ORF">METSCH_A00240</name>
</gene>
<accession>A0A4P6XCP7</accession>
<reference evidence="3" key="1">
    <citation type="submission" date="2019-03" db="EMBL/GenBank/DDBJ databases">
        <title>Snf2 controls pulcherriminic acid biosynthesis and connects pigmentation and antifungal activity of the yeast Metschnikowia pulcherrima.</title>
        <authorList>
            <person name="Gore-Lloyd D."/>
            <person name="Sumann I."/>
            <person name="Brachmann A.O."/>
            <person name="Schneeberger K."/>
            <person name="Ortiz-Merino R.A."/>
            <person name="Moreno-Beltran M."/>
            <person name="Schlaefli M."/>
            <person name="Kirner P."/>
            <person name="Santos Kron A."/>
            <person name="Wolfe K.H."/>
            <person name="Piel J."/>
            <person name="Ahrens C.H."/>
            <person name="Henk D."/>
            <person name="Freimoser F.M."/>
        </authorList>
    </citation>
    <scope>NUCLEOTIDE SEQUENCE [LARGE SCALE GENOMIC DNA]</scope>
    <source>
        <strain evidence="3">APC 1.2</strain>
    </source>
</reference>
<proteinExistence type="predicted"/>
<feature type="region of interest" description="Disordered" evidence="1">
    <location>
        <begin position="1"/>
        <end position="52"/>
    </location>
</feature>
<evidence type="ECO:0000256" key="1">
    <source>
        <dbReference type="SAM" id="MobiDB-lite"/>
    </source>
</evidence>
<protein>
    <submittedName>
        <fullName evidence="2">Uncharacterized protein</fullName>
    </submittedName>
</protein>
<dbReference type="Proteomes" id="UP000292447">
    <property type="component" value="Chromosome I"/>
</dbReference>
<sequence length="378" mass="42215">MSSPLNIMKATKRLRDSNIKAGRRPPRMRSPPHPLDASDNEDHSSDSEADSVLDTSYSESISSAATSDTSCACTTLSNDCIRNPTTCRQSALLSTVLVSSIAAVSLKPLLERPLSSIKLADLLKYSRASQTELANTPLRYRLSYKFPKVSNLSVWQAFLALFVNYPLRSGSQEDITDTFPGNDSMQTAYSDSIDEKTYKELETFAASDMETTQTYPSRAKARNREFRMNCNFLKRYALDCSARINKVLPTDPADVELLVCHPLLRLFDAKHGLNRISEMSRDKLWDSVVLPPRTDSCPRTTINPDTYICLNNESRKTSIVSKIGRNVPWAAHRNFMKPAGRLVTSACLGNGSSPTLGKTYSQYTVKGWQNERWVPVSF</sequence>